<feature type="transmembrane region" description="Helical" evidence="2">
    <location>
        <begin position="321"/>
        <end position="340"/>
    </location>
</feature>
<evidence type="ECO:0000313" key="3">
    <source>
        <dbReference type="EMBL" id="ELR18807.1"/>
    </source>
</evidence>
<feature type="transmembrane region" description="Helical" evidence="2">
    <location>
        <begin position="360"/>
        <end position="384"/>
    </location>
</feature>
<dbReference type="AlphaFoldDB" id="L8H0Q8"/>
<keyword evidence="2" id="KW-0472">Membrane</keyword>
<feature type="transmembrane region" description="Helical" evidence="2">
    <location>
        <begin position="420"/>
        <end position="440"/>
    </location>
</feature>
<dbReference type="RefSeq" id="XP_004340863.1">
    <property type="nucleotide sequence ID" value="XM_004340815.1"/>
</dbReference>
<feature type="transmembrane region" description="Helical" evidence="2">
    <location>
        <begin position="474"/>
        <end position="499"/>
    </location>
</feature>
<dbReference type="OMA" id="ATEMERC"/>
<feature type="transmembrane region" description="Helical" evidence="2">
    <location>
        <begin position="168"/>
        <end position="190"/>
    </location>
</feature>
<dbReference type="GeneID" id="14919603"/>
<feature type="transmembrane region" description="Helical" evidence="2">
    <location>
        <begin position="227"/>
        <end position="248"/>
    </location>
</feature>
<organism evidence="3 4">
    <name type="scientific">Acanthamoeba castellanii (strain ATCC 30010 / Neff)</name>
    <dbReference type="NCBI Taxonomy" id="1257118"/>
    <lineage>
        <taxon>Eukaryota</taxon>
        <taxon>Amoebozoa</taxon>
        <taxon>Discosea</taxon>
        <taxon>Longamoebia</taxon>
        <taxon>Centramoebida</taxon>
        <taxon>Acanthamoebidae</taxon>
        <taxon>Acanthamoeba</taxon>
    </lineage>
</organism>
<name>L8H0Q8_ACACF</name>
<gene>
    <name evidence="3" type="ORF">ACA1_151090</name>
</gene>
<dbReference type="KEGG" id="acan:ACA1_151090"/>
<dbReference type="OrthoDB" id="4445at2759"/>
<keyword evidence="4" id="KW-1185">Reference proteome</keyword>
<feature type="compositionally biased region" description="Low complexity" evidence="1">
    <location>
        <begin position="44"/>
        <end position="54"/>
    </location>
</feature>
<feature type="transmembrane region" description="Helical" evidence="2">
    <location>
        <begin position="121"/>
        <end position="148"/>
    </location>
</feature>
<proteinExistence type="predicted"/>
<reference evidence="3 4" key="1">
    <citation type="journal article" date="2013" name="Genome Biol.">
        <title>Genome of Acanthamoeba castellanii highlights extensive lateral gene transfer and early evolution of tyrosine kinase signaling.</title>
        <authorList>
            <person name="Clarke M."/>
            <person name="Lohan A.J."/>
            <person name="Liu B."/>
            <person name="Lagkouvardos I."/>
            <person name="Roy S."/>
            <person name="Zafar N."/>
            <person name="Bertelli C."/>
            <person name="Schilde C."/>
            <person name="Kianianmomeni A."/>
            <person name="Burglin T.R."/>
            <person name="Frech C."/>
            <person name="Turcotte B."/>
            <person name="Kopec K.O."/>
            <person name="Synnott J.M."/>
            <person name="Choo C."/>
            <person name="Paponov I."/>
            <person name="Finkler A."/>
            <person name="Soon Heng Tan C."/>
            <person name="Hutchins A.P."/>
            <person name="Weinmeier T."/>
            <person name="Rattei T."/>
            <person name="Chu J.S."/>
            <person name="Gimenez G."/>
            <person name="Irimia M."/>
            <person name="Rigden D.J."/>
            <person name="Fitzpatrick D.A."/>
            <person name="Lorenzo-Morales J."/>
            <person name="Bateman A."/>
            <person name="Chiu C.H."/>
            <person name="Tang P."/>
            <person name="Hegemann P."/>
            <person name="Fromm H."/>
            <person name="Raoult D."/>
            <person name="Greub G."/>
            <person name="Miranda-Saavedra D."/>
            <person name="Chen N."/>
            <person name="Nash P."/>
            <person name="Ginger M.L."/>
            <person name="Horn M."/>
            <person name="Schaap P."/>
            <person name="Caler L."/>
            <person name="Loftus B."/>
        </authorList>
    </citation>
    <scope>NUCLEOTIDE SEQUENCE [LARGE SCALE GENOMIC DNA]</scope>
    <source>
        <strain evidence="3 4">Neff</strain>
    </source>
</reference>
<keyword evidence="2" id="KW-0812">Transmembrane</keyword>
<feature type="transmembrane region" description="Helical" evidence="2">
    <location>
        <begin position="269"/>
        <end position="289"/>
    </location>
</feature>
<feature type="region of interest" description="Disordered" evidence="1">
    <location>
        <begin position="1"/>
        <end position="67"/>
    </location>
</feature>
<evidence type="ECO:0000313" key="4">
    <source>
        <dbReference type="Proteomes" id="UP000011083"/>
    </source>
</evidence>
<protein>
    <recommendedName>
        <fullName evidence="5">Transmembrane protein</fullName>
    </recommendedName>
</protein>
<dbReference type="VEuPathDB" id="AmoebaDB:ACA1_151090"/>
<evidence type="ECO:0008006" key="5">
    <source>
        <dbReference type="Google" id="ProtNLM"/>
    </source>
</evidence>
<feature type="transmembrane region" description="Helical" evidence="2">
    <location>
        <begin position="202"/>
        <end position="221"/>
    </location>
</feature>
<dbReference type="Proteomes" id="UP000011083">
    <property type="component" value="Unassembled WGS sequence"/>
</dbReference>
<accession>L8H0Q8</accession>
<sequence>MEPHQEDSFASPLPLRTFEGDAPQRDGSSGSSSSEVEEEEVNDVDSTTTTTSGGPSPPINKRQQRWGQEDGDIEMDKLSRTSSLDVDQDEEDAGTFILELDKESGLGDSDRTYRTRIERGWAFALSKVGPLVGALGALAALGFIFAVWGGIPLGDPKEDLFDEDGSWPLVFITNPLVMGVIGYLNVAMFLGCAGVTHPFRGFTPALLIIIVVEIVILFPIVQKVGFFELFGAVNIFICYAATFAGLLIHEFVKRCLGKRNRTPNYLRKIAQYGKVVFALFVHLLILTGYVIGYRYVSSTVQPILSFSLAISVFIMRKVLLALTDMFPIEMAMLISSLWVTNLTDMCQTLAFPSVKDPITYIYLFAINLFTNLANLLFLTPWYVASWFRIRVWVKNNLGHIFTCCFCTCKWPEVRFYFWRIWSQTCSMLFYLGISSILRYGPNSEYYMFSEDPIVKGSDERSYNVLSSTGYRNSLLYASANLFPIALAGLFGYLLVRFLYKETYAVLVKTHGMMLLHNTTYIGFVVAILAHNGLLAVMIVQYHQRVWWAFN</sequence>
<dbReference type="EMBL" id="KB007942">
    <property type="protein sequence ID" value="ELR18807.1"/>
    <property type="molecule type" value="Genomic_DNA"/>
</dbReference>
<keyword evidence="2" id="KW-1133">Transmembrane helix</keyword>
<evidence type="ECO:0000256" key="1">
    <source>
        <dbReference type="SAM" id="MobiDB-lite"/>
    </source>
</evidence>
<evidence type="ECO:0000256" key="2">
    <source>
        <dbReference type="SAM" id="Phobius"/>
    </source>
</evidence>
<feature type="transmembrane region" description="Helical" evidence="2">
    <location>
        <begin position="520"/>
        <end position="541"/>
    </location>
</feature>
<feature type="transmembrane region" description="Helical" evidence="2">
    <location>
        <begin position="295"/>
        <end position="314"/>
    </location>
</feature>